<keyword evidence="3" id="KW-1185">Reference proteome</keyword>
<organism evidence="2 3">
    <name type="scientific">Riccia fluitans</name>
    <dbReference type="NCBI Taxonomy" id="41844"/>
    <lineage>
        <taxon>Eukaryota</taxon>
        <taxon>Viridiplantae</taxon>
        <taxon>Streptophyta</taxon>
        <taxon>Embryophyta</taxon>
        <taxon>Marchantiophyta</taxon>
        <taxon>Marchantiopsida</taxon>
        <taxon>Marchantiidae</taxon>
        <taxon>Marchantiales</taxon>
        <taxon>Ricciaceae</taxon>
        <taxon>Riccia</taxon>
    </lineage>
</organism>
<gene>
    <name evidence="2" type="ORF">R1flu_020667</name>
</gene>
<name>A0ABD1ZQM7_9MARC</name>
<feature type="compositionally biased region" description="Basic and acidic residues" evidence="1">
    <location>
        <begin position="199"/>
        <end position="210"/>
    </location>
</feature>
<dbReference type="EMBL" id="JBHFFA010000001">
    <property type="protein sequence ID" value="KAL2652539.1"/>
    <property type="molecule type" value="Genomic_DNA"/>
</dbReference>
<evidence type="ECO:0000256" key="1">
    <source>
        <dbReference type="SAM" id="MobiDB-lite"/>
    </source>
</evidence>
<feature type="region of interest" description="Disordered" evidence="1">
    <location>
        <begin position="199"/>
        <end position="260"/>
    </location>
</feature>
<feature type="region of interest" description="Disordered" evidence="1">
    <location>
        <begin position="20"/>
        <end position="52"/>
    </location>
</feature>
<feature type="compositionally biased region" description="Basic and acidic residues" evidence="1">
    <location>
        <begin position="228"/>
        <end position="240"/>
    </location>
</feature>
<evidence type="ECO:0000313" key="2">
    <source>
        <dbReference type="EMBL" id="KAL2652539.1"/>
    </source>
</evidence>
<sequence>MFVKGKEKVVEKSVEMPMRGRARSLELDSLPPVNPARHLGKRGSNSTAEPDVHAMELEDFSSKRDEEVEGRGQIPMGFQLQALRESSNLDGGTLAEGVGVRDIREPFKRDIATFVMALLKPSHMNYLSAHMVYFLEVAFARKKGNWATFFQSIIMKQMSDVKAKKIKFEIEVPKESEDEAKDASTEKLPIEEQVVHTKMEEMPDETDSHLEVFFTSEVPEASAPPRSPKAEEAEKKDTGKLSHQPTTLKLKPAVDENPKP</sequence>
<dbReference type="Proteomes" id="UP001605036">
    <property type="component" value="Unassembled WGS sequence"/>
</dbReference>
<accession>A0ABD1ZQM7</accession>
<evidence type="ECO:0000313" key="3">
    <source>
        <dbReference type="Proteomes" id="UP001605036"/>
    </source>
</evidence>
<dbReference type="AlphaFoldDB" id="A0ABD1ZQM7"/>
<reference evidence="2 3" key="1">
    <citation type="submission" date="2024-09" db="EMBL/GenBank/DDBJ databases">
        <title>Chromosome-scale assembly of Riccia fluitans.</title>
        <authorList>
            <person name="Paukszto L."/>
            <person name="Sawicki J."/>
            <person name="Karawczyk K."/>
            <person name="Piernik-Szablinska J."/>
            <person name="Szczecinska M."/>
            <person name="Mazdziarz M."/>
        </authorList>
    </citation>
    <scope>NUCLEOTIDE SEQUENCE [LARGE SCALE GENOMIC DNA]</scope>
    <source>
        <strain evidence="2">Rf_01</strain>
        <tissue evidence="2">Aerial parts of the thallus</tissue>
    </source>
</reference>
<comment type="caution">
    <text evidence="2">The sequence shown here is derived from an EMBL/GenBank/DDBJ whole genome shotgun (WGS) entry which is preliminary data.</text>
</comment>
<proteinExistence type="predicted"/>
<protein>
    <submittedName>
        <fullName evidence="2">Uncharacterized protein</fullName>
    </submittedName>
</protein>